<reference evidence="10 11" key="1">
    <citation type="journal article" date="2005" name="Nucleic Acids Res.">
        <title>Genomic blueprint of Hahella chejuensis, a marine microbe producing an algicidal agent.</title>
        <authorList>
            <person name="Jeong H."/>
            <person name="Yim J.H."/>
            <person name="Lee C."/>
            <person name="Choi S.-H."/>
            <person name="Park Y.K."/>
            <person name="Yoon S.H."/>
            <person name="Hur C.-G."/>
            <person name="Kang H.-Y."/>
            <person name="Kim D."/>
            <person name="Lee H.H."/>
            <person name="Park K.H."/>
            <person name="Park S.-H."/>
            <person name="Park H.-S."/>
            <person name="Lee H.K."/>
            <person name="Oh T.K."/>
            <person name="Kim J.F."/>
        </authorList>
    </citation>
    <scope>NUCLEOTIDE SEQUENCE [LARGE SCALE GENOMIC DNA]</scope>
    <source>
        <strain evidence="10 11">KCTC 2396</strain>
    </source>
</reference>
<evidence type="ECO:0000256" key="8">
    <source>
        <dbReference type="RuleBase" id="RU363032"/>
    </source>
</evidence>
<dbReference type="InterPro" id="IPR000515">
    <property type="entry name" value="MetI-like"/>
</dbReference>
<dbReference type="Pfam" id="PF00528">
    <property type="entry name" value="BPD_transp_1"/>
    <property type="match status" value="1"/>
</dbReference>
<dbReference type="PANTHER" id="PTHR32243">
    <property type="entry name" value="MALTOSE TRANSPORT SYSTEM PERMEASE-RELATED"/>
    <property type="match status" value="1"/>
</dbReference>
<evidence type="ECO:0000256" key="4">
    <source>
        <dbReference type="ARBA" id="ARBA00022475"/>
    </source>
</evidence>
<keyword evidence="6 8" id="KW-1133">Transmembrane helix</keyword>
<dbReference type="AlphaFoldDB" id="Q2SH21"/>
<feature type="transmembrane region" description="Helical" evidence="8">
    <location>
        <begin position="129"/>
        <end position="150"/>
    </location>
</feature>
<dbReference type="Gene3D" id="1.10.3720.10">
    <property type="entry name" value="MetI-like"/>
    <property type="match status" value="1"/>
</dbReference>
<feature type="transmembrane region" description="Helical" evidence="8">
    <location>
        <begin position="262"/>
        <end position="284"/>
    </location>
</feature>
<evidence type="ECO:0000256" key="2">
    <source>
        <dbReference type="ARBA" id="ARBA00009047"/>
    </source>
</evidence>
<dbReference type="HOGENOM" id="CLU_016047_1_2_6"/>
<dbReference type="OrthoDB" id="9815445at2"/>
<proteinExistence type="inferred from homology"/>
<dbReference type="KEGG" id="hch:HCH_03298"/>
<feature type="transmembrane region" description="Helical" evidence="8">
    <location>
        <begin position="31"/>
        <end position="56"/>
    </location>
</feature>
<feature type="domain" description="ABC transmembrane type-1" evidence="9">
    <location>
        <begin position="91"/>
        <end position="284"/>
    </location>
</feature>
<name>Q2SH21_HAHCH</name>
<dbReference type="PANTHER" id="PTHR32243:SF18">
    <property type="entry name" value="INNER MEMBRANE ABC TRANSPORTER PERMEASE PROTEIN YCJP"/>
    <property type="match status" value="1"/>
</dbReference>
<keyword evidence="4" id="KW-1003">Cell membrane</keyword>
<dbReference type="EMBL" id="CP000155">
    <property type="protein sequence ID" value="ABC30053.1"/>
    <property type="molecule type" value="Genomic_DNA"/>
</dbReference>
<dbReference type="SUPFAM" id="SSF161098">
    <property type="entry name" value="MetI-like"/>
    <property type="match status" value="1"/>
</dbReference>
<keyword evidence="11" id="KW-1185">Reference proteome</keyword>
<evidence type="ECO:0000259" key="9">
    <source>
        <dbReference type="PROSITE" id="PS50928"/>
    </source>
</evidence>
<feature type="transmembrane region" description="Helical" evidence="8">
    <location>
        <begin position="162"/>
        <end position="184"/>
    </location>
</feature>
<keyword evidence="7 8" id="KW-0472">Membrane</keyword>
<evidence type="ECO:0000256" key="3">
    <source>
        <dbReference type="ARBA" id="ARBA00022448"/>
    </source>
</evidence>
<dbReference type="InterPro" id="IPR050901">
    <property type="entry name" value="BP-dep_ABC_trans_perm"/>
</dbReference>
<dbReference type="PROSITE" id="PS50928">
    <property type="entry name" value="ABC_TM1"/>
    <property type="match status" value="1"/>
</dbReference>
<keyword evidence="3 8" id="KW-0813">Transport</keyword>
<dbReference type="CDD" id="cd06261">
    <property type="entry name" value="TM_PBP2"/>
    <property type="match status" value="1"/>
</dbReference>
<feature type="transmembrane region" description="Helical" evidence="8">
    <location>
        <begin position="205"/>
        <end position="230"/>
    </location>
</feature>
<comment type="similarity">
    <text evidence="2">Belongs to the binding-protein-dependent transport system permease family. MalFG subfamily.</text>
</comment>
<keyword evidence="10" id="KW-0762">Sugar transport</keyword>
<evidence type="ECO:0000256" key="6">
    <source>
        <dbReference type="ARBA" id="ARBA00022989"/>
    </source>
</evidence>
<dbReference type="InterPro" id="IPR035906">
    <property type="entry name" value="MetI-like_sf"/>
</dbReference>
<evidence type="ECO:0000256" key="5">
    <source>
        <dbReference type="ARBA" id="ARBA00022692"/>
    </source>
</evidence>
<protein>
    <submittedName>
        <fullName evidence="10">ABC-type sugar transport system, permease component</fullName>
    </submittedName>
</protein>
<evidence type="ECO:0000256" key="7">
    <source>
        <dbReference type="ARBA" id="ARBA00023136"/>
    </source>
</evidence>
<keyword evidence="5 8" id="KW-0812">Transmembrane</keyword>
<dbReference type="STRING" id="349521.HCH_03298"/>
<organism evidence="10 11">
    <name type="scientific">Hahella chejuensis (strain KCTC 2396)</name>
    <dbReference type="NCBI Taxonomy" id="349521"/>
    <lineage>
        <taxon>Bacteria</taxon>
        <taxon>Pseudomonadati</taxon>
        <taxon>Pseudomonadota</taxon>
        <taxon>Gammaproteobacteria</taxon>
        <taxon>Oceanospirillales</taxon>
        <taxon>Hahellaceae</taxon>
        <taxon>Hahella</taxon>
    </lineage>
</organism>
<accession>Q2SH21</accession>
<comment type="subcellular location">
    <subcellularLocation>
        <location evidence="1 8">Cell membrane</location>
        <topology evidence="1 8">Multi-pass membrane protein</topology>
    </subcellularLocation>
</comment>
<evidence type="ECO:0000256" key="1">
    <source>
        <dbReference type="ARBA" id="ARBA00004651"/>
    </source>
</evidence>
<gene>
    <name evidence="10" type="ordered locus">HCH_03298</name>
</gene>
<feature type="transmembrane region" description="Helical" evidence="8">
    <location>
        <begin position="95"/>
        <end position="117"/>
    </location>
</feature>
<dbReference type="GO" id="GO:0055085">
    <property type="term" value="P:transmembrane transport"/>
    <property type="evidence" value="ECO:0007669"/>
    <property type="project" value="InterPro"/>
</dbReference>
<evidence type="ECO:0000313" key="10">
    <source>
        <dbReference type="EMBL" id="ABC30053.1"/>
    </source>
</evidence>
<dbReference type="eggNOG" id="COG0395">
    <property type="taxonomic scope" value="Bacteria"/>
</dbReference>
<dbReference type="GO" id="GO:0005886">
    <property type="term" value="C:plasma membrane"/>
    <property type="evidence" value="ECO:0007669"/>
    <property type="project" value="UniProtKB-SubCell"/>
</dbReference>
<dbReference type="Proteomes" id="UP000000238">
    <property type="component" value="Chromosome"/>
</dbReference>
<dbReference type="RefSeq" id="WP_011397122.1">
    <property type="nucleotide sequence ID" value="NC_007645.1"/>
</dbReference>
<evidence type="ECO:0000313" key="11">
    <source>
        <dbReference type="Proteomes" id="UP000000238"/>
    </source>
</evidence>
<sequence length="297" mass="32750">MSAIKPTSAPAFSDSVAAPFSDVSRLSARTLGFYLALGVTLAFFALPIVWMAGIAFTPSGEYVSDNLSLLPAHPTLAHFEVLWRDGFPGRLGNTLIVAVGATLLALSLGFLASYALVRFRFPRRLDHAFLLLVLVIKMMPPIVVAIPLFQLLKGLGLLDSKLGLILVYQVYTLPFCIWMLLSFVRDVPLSLEEAASLEGAGLLRRLWHIVLPLCGPGLAATFIFTLIMAWNEFLFALLYLSTPSHFTLPLYVSNFITENETFWGQLMGIGLLSSLPMLLMAGYVQRYLLRGFAMQMK</sequence>